<keyword evidence="4" id="KW-1133">Transmembrane helix</keyword>
<keyword evidence="4" id="KW-0812">Transmembrane</keyword>
<dbReference type="Gene3D" id="3.40.50.720">
    <property type="entry name" value="NAD(P)-binding Rossmann-like Domain"/>
    <property type="match status" value="1"/>
</dbReference>
<keyword evidence="3 4" id="KW-0443">Lipid metabolism</keyword>
<organism evidence="7 8">
    <name type="scientific">Ladona fulva</name>
    <name type="common">Scarce chaser dragonfly</name>
    <name type="synonym">Libellula fulva</name>
    <dbReference type="NCBI Taxonomy" id="123851"/>
    <lineage>
        <taxon>Eukaryota</taxon>
        <taxon>Metazoa</taxon>
        <taxon>Ecdysozoa</taxon>
        <taxon>Arthropoda</taxon>
        <taxon>Hexapoda</taxon>
        <taxon>Insecta</taxon>
        <taxon>Pterygota</taxon>
        <taxon>Palaeoptera</taxon>
        <taxon>Odonata</taxon>
        <taxon>Epiprocta</taxon>
        <taxon>Anisoptera</taxon>
        <taxon>Libelluloidea</taxon>
        <taxon>Libellulidae</taxon>
        <taxon>Ladona</taxon>
    </lineage>
</organism>
<evidence type="ECO:0000256" key="4">
    <source>
        <dbReference type="RuleBase" id="RU363097"/>
    </source>
</evidence>
<comment type="similarity">
    <text evidence="1 4">Belongs to the fatty acyl-CoA reductase family.</text>
</comment>
<keyword evidence="4" id="KW-0560">Oxidoreductase</keyword>
<dbReference type="PANTHER" id="PTHR11011:SF45">
    <property type="entry name" value="FATTY ACYL-COA REDUCTASE CG8306-RELATED"/>
    <property type="match status" value="1"/>
</dbReference>
<comment type="caution">
    <text evidence="7">The sequence shown here is derived from an EMBL/GenBank/DDBJ whole genome shotgun (WGS) entry which is preliminary data.</text>
</comment>
<feature type="transmembrane region" description="Helical" evidence="4">
    <location>
        <begin position="432"/>
        <end position="451"/>
    </location>
</feature>
<dbReference type="Pfam" id="PF03015">
    <property type="entry name" value="Sterile"/>
    <property type="match status" value="1"/>
</dbReference>
<proteinExistence type="inferred from homology"/>
<feature type="domain" description="Fatty acyl-CoA reductase C-terminal" evidence="5">
    <location>
        <begin position="300"/>
        <end position="393"/>
    </location>
</feature>
<reference evidence="7" key="1">
    <citation type="submission" date="2013-04" db="EMBL/GenBank/DDBJ databases">
        <authorList>
            <person name="Qu J."/>
            <person name="Murali S.C."/>
            <person name="Bandaranaike D."/>
            <person name="Bellair M."/>
            <person name="Blankenburg K."/>
            <person name="Chao H."/>
            <person name="Dinh H."/>
            <person name="Doddapaneni H."/>
            <person name="Downs B."/>
            <person name="Dugan-Rocha S."/>
            <person name="Elkadiri S."/>
            <person name="Gnanaolivu R.D."/>
            <person name="Hernandez B."/>
            <person name="Javaid M."/>
            <person name="Jayaseelan J.C."/>
            <person name="Lee S."/>
            <person name="Li M."/>
            <person name="Ming W."/>
            <person name="Munidasa M."/>
            <person name="Muniz J."/>
            <person name="Nguyen L."/>
            <person name="Ongeri F."/>
            <person name="Osuji N."/>
            <person name="Pu L.-L."/>
            <person name="Puazo M."/>
            <person name="Qu C."/>
            <person name="Quiroz J."/>
            <person name="Raj R."/>
            <person name="Weissenberger G."/>
            <person name="Xin Y."/>
            <person name="Zou X."/>
            <person name="Han Y."/>
            <person name="Richards S."/>
            <person name="Worley K."/>
            <person name="Muzny D."/>
            <person name="Gibbs R."/>
        </authorList>
    </citation>
    <scope>NUCLEOTIDE SEQUENCE</scope>
    <source>
        <strain evidence="7">Sampled in the wild</strain>
    </source>
</reference>
<accession>A0A8K0KEU0</accession>
<dbReference type="InterPro" id="IPR036291">
    <property type="entry name" value="NAD(P)-bd_dom_sf"/>
</dbReference>
<evidence type="ECO:0000256" key="1">
    <source>
        <dbReference type="ARBA" id="ARBA00005928"/>
    </source>
</evidence>
<dbReference type="OrthoDB" id="429813at2759"/>
<dbReference type="GO" id="GO:0102965">
    <property type="term" value="F:alcohol-forming long-chain fatty acyl-CoA reductase activity"/>
    <property type="evidence" value="ECO:0007669"/>
    <property type="project" value="UniProtKB-EC"/>
</dbReference>
<comment type="function">
    <text evidence="4">Catalyzes the reduction of fatty acyl-CoA to fatty alcohols.</text>
</comment>
<evidence type="ECO:0000313" key="7">
    <source>
        <dbReference type="EMBL" id="KAG8232904.1"/>
    </source>
</evidence>
<dbReference type="EMBL" id="KZ308667">
    <property type="protein sequence ID" value="KAG8232904.1"/>
    <property type="molecule type" value="Genomic_DNA"/>
</dbReference>
<keyword evidence="2 4" id="KW-0444">Lipid biosynthesis</keyword>
<dbReference type="SUPFAM" id="SSF51735">
    <property type="entry name" value="NAD(P)-binding Rossmann-fold domains"/>
    <property type="match status" value="1"/>
</dbReference>
<sequence length="452" mass="52050">MKRSLYVFERLHKEYPGVFEKRVTAIYGDVGVEGLGLSEHDLSLMSQNVSVVFHCAATLDFESGLKITTDINLLGTRRVVELCKRMQRIQVLVHVSSAFVNCLKQHVEEKLYPIGQTAEKVIALSQSLSESAFEEIAPTLMGEHPNTYTFTKALAEYEVDAAHELFPCVIVRPSMITGAWKEPKPGWIASMNGPSGFLTGAAKGVLRRLPLDKNLVTDYIPVDAVVSEMIVAAWHTATTRPKKMPIYHCTSSTQTPFRWKRIESRVDYYLHLYPLKSAVWYPYLKFLPTLFLFQLSSIFFHFLPGYILDTLTRVVGGRPILIKLHTRVNSSLGRLKFFIFNEWFFDNQRTVDLFKELSPADEKIFGEMNIERLNWESYFDNFVRGVRRYNNKEELDTLPAARRKDRRLYVYHLLLQASFYLLFWWLTAVVLGTSMISAVWVVPCLFLIFSLL</sequence>
<dbReference type="Pfam" id="PF07993">
    <property type="entry name" value="NAD_binding_4"/>
    <property type="match status" value="1"/>
</dbReference>
<protein>
    <recommendedName>
        <fullName evidence="4">Fatty acyl-CoA reductase</fullName>
        <ecNumber evidence="4">1.2.1.84</ecNumber>
    </recommendedName>
</protein>
<dbReference type="EC" id="1.2.1.84" evidence="4"/>
<evidence type="ECO:0000256" key="3">
    <source>
        <dbReference type="ARBA" id="ARBA00023098"/>
    </source>
</evidence>
<evidence type="ECO:0000313" key="8">
    <source>
        <dbReference type="Proteomes" id="UP000792457"/>
    </source>
</evidence>
<gene>
    <name evidence="7" type="ORF">J437_LFUL012818</name>
</gene>
<dbReference type="PANTHER" id="PTHR11011">
    <property type="entry name" value="MALE STERILITY PROTEIN 2-RELATED"/>
    <property type="match status" value="1"/>
</dbReference>
<feature type="transmembrane region" description="Helical" evidence="4">
    <location>
        <begin position="290"/>
        <end position="308"/>
    </location>
</feature>
<dbReference type="InterPro" id="IPR033640">
    <property type="entry name" value="FAR_C"/>
</dbReference>
<dbReference type="GO" id="GO:0005777">
    <property type="term" value="C:peroxisome"/>
    <property type="evidence" value="ECO:0007669"/>
    <property type="project" value="TreeGrafter"/>
</dbReference>
<dbReference type="GO" id="GO:0035336">
    <property type="term" value="P:long-chain fatty-acyl-CoA metabolic process"/>
    <property type="evidence" value="ECO:0007669"/>
    <property type="project" value="TreeGrafter"/>
</dbReference>
<evidence type="ECO:0000256" key="2">
    <source>
        <dbReference type="ARBA" id="ARBA00022516"/>
    </source>
</evidence>
<evidence type="ECO:0000259" key="5">
    <source>
        <dbReference type="Pfam" id="PF03015"/>
    </source>
</evidence>
<dbReference type="Proteomes" id="UP000792457">
    <property type="component" value="Unassembled WGS sequence"/>
</dbReference>
<dbReference type="CDD" id="cd09071">
    <property type="entry name" value="FAR_C"/>
    <property type="match status" value="1"/>
</dbReference>
<dbReference type="GO" id="GO:0080019">
    <property type="term" value="F:alcohol-forming very long-chain fatty acyl-CoA reductase activity"/>
    <property type="evidence" value="ECO:0007669"/>
    <property type="project" value="InterPro"/>
</dbReference>
<keyword evidence="4" id="KW-0472">Membrane</keyword>
<evidence type="ECO:0000259" key="6">
    <source>
        <dbReference type="Pfam" id="PF07993"/>
    </source>
</evidence>
<dbReference type="AlphaFoldDB" id="A0A8K0KEU0"/>
<reference evidence="7" key="2">
    <citation type="submission" date="2017-10" db="EMBL/GenBank/DDBJ databases">
        <title>Ladona fulva Genome sequencing and assembly.</title>
        <authorList>
            <person name="Murali S."/>
            <person name="Richards S."/>
            <person name="Bandaranaike D."/>
            <person name="Bellair M."/>
            <person name="Blankenburg K."/>
            <person name="Chao H."/>
            <person name="Dinh H."/>
            <person name="Doddapaneni H."/>
            <person name="Dugan-Rocha S."/>
            <person name="Elkadiri S."/>
            <person name="Gnanaolivu R."/>
            <person name="Hernandez B."/>
            <person name="Skinner E."/>
            <person name="Javaid M."/>
            <person name="Lee S."/>
            <person name="Li M."/>
            <person name="Ming W."/>
            <person name="Munidasa M."/>
            <person name="Muniz J."/>
            <person name="Nguyen L."/>
            <person name="Hughes D."/>
            <person name="Osuji N."/>
            <person name="Pu L.-L."/>
            <person name="Puazo M."/>
            <person name="Qu C."/>
            <person name="Quiroz J."/>
            <person name="Raj R."/>
            <person name="Weissenberger G."/>
            <person name="Xin Y."/>
            <person name="Zou X."/>
            <person name="Han Y."/>
            <person name="Worley K."/>
            <person name="Muzny D."/>
            <person name="Gibbs R."/>
        </authorList>
    </citation>
    <scope>NUCLEOTIDE SEQUENCE</scope>
    <source>
        <strain evidence="7">Sampled in the wild</strain>
    </source>
</reference>
<keyword evidence="8" id="KW-1185">Reference proteome</keyword>
<dbReference type="InterPro" id="IPR026055">
    <property type="entry name" value="FAR"/>
</dbReference>
<keyword evidence="4" id="KW-0521">NADP</keyword>
<name>A0A8K0KEU0_LADFU</name>
<dbReference type="CDD" id="cd05236">
    <property type="entry name" value="FAR-N_SDR_e"/>
    <property type="match status" value="1"/>
</dbReference>
<feature type="domain" description="Thioester reductase (TE)" evidence="6">
    <location>
        <begin position="11"/>
        <end position="228"/>
    </location>
</feature>
<comment type="catalytic activity">
    <reaction evidence="4">
        <text>a long-chain fatty acyl-CoA + 2 NADPH + 2 H(+) = a long-chain primary fatty alcohol + 2 NADP(+) + CoA</text>
        <dbReference type="Rhea" id="RHEA:52716"/>
        <dbReference type="ChEBI" id="CHEBI:15378"/>
        <dbReference type="ChEBI" id="CHEBI:57287"/>
        <dbReference type="ChEBI" id="CHEBI:57783"/>
        <dbReference type="ChEBI" id="CHEBI:58349"/>
        <dbReference type="ChEBI" id="CHEBI:77396"/>
        <dbReference type="ChEBI" id="CHEBI:83139"/>
        <dbReference type="EC" id="1.2.1.84"/>
    </reaction>
</comment>
<feature type="transmembrane region" description="Helical" evidence="4">
    <location>
        <begin position="408"/>
        <end position="426"/>
    </location>
</feature>
<dbReference type="InterPro" id="IPR013120">
    <property type="entry name" value="FAR_NAD-bd"/>
</dbReference>